<proteinExistence type="predicted"/>
<evidence type="ECO:0000256" key="1">
    <source>
        <dbReference type="SAM" id="MobiDB-lite"/>
    </source>
</evidence>
<keyword evidence="3" id="KW-1185">Reference proteome</keyword>
<reference evidence="2 3" key="1">
    <citation type="submission" date="2020-08" db="EMBL/GenBank/DDBJ databases">
        <title>Genomic Encyclopedia of Type Strains, Phase IV (KMG-IV): sequencing the most valuable type-strain genomes for metagenomic binning, comparative biology and taxonomic classification.</title>
        <authorList>
            <person name="Goeker M."/>
        </authorList>
    </citation>
    <scope>NUCLEOTIDE SEQUENCE [LARGE SCALE GENOMIC DNA]</scope>
    <source>
        <strain evidence="2 3">DSM 29781</strain>
    </source>
</reference>
<comment type="caution">
    <text evidence="2">The sequence shown here is derived from an EMBL/GenBank/DDBJ whole genome shotgun (WGS) entry which is preliminary data.</text>
</comment>
<gene>
    <name evidence="2" type="ORF">HNQ70_002244</name>
</gene>
<dbReference type="Proteomes" id="UP000532440">
    <property type="component" value="Unassembled WGS sequence"/>
</dbReference>
<feature type="compositionally biased region" description="Basic and acidic residues" evidence="1">
    <location>
        <begin position="1"/>
        <end position="17"/>
    </location>
</feature>
<accession>A0A7W8M9E8</accession>
<sequence>MATPAKDKGRSGGDRATPKALPNFRRRIAQRTRAAIERAAVWGFVPVTLARRLVRRIGGGDA</sequence>
<dbReference type="EMBL" id="JACHGB010000004">
    <property type="protein sequence ID" value="MBB5272230.1"/>
    <property type="molecule type" value="Genomic_DNA"/>
</dbReference>
<dbReference type="AlphaFoldDB" id="A0A7W8M9E8"/>
<protein>
    <submittedName>
        <fullName evidence="2">Uncharacterized protein</fullName>
    </submittedName>
</protein>
<feature type="region of interest" description="Disordered" evidence="1">
    <location>
        <begin position="1"/>
        <end position="22"/>
    </location>
</feature>
<evidence type="ECO:0000313" key="2">
    <source>
        <dbReference type="EMBL" id="MBB5272230.1"/>
    </source>
</evidence>
<evidence type="ECO:0000313" key="3">
    <source>
        <dbReference type="Proteomes" id="UP000532440"/>
    </source>
</evidence>
<name>A0A7W8M9E8_9BURK</name>
<organism evidence="2 3">
    <name type="scientific">Quisquiliibacterium transsilvanicum</name>
    <dbReference type="NCBI Taxonomy" id="1549638"/>
    <lineage>
        <taxon>Bacteria</taxon>
        <taxon>Pseudomonadati</taxon>
        <taxon>Pseudomonadota</taxon>
        <taxon>Betaproteobacteria</taxon>
        <taxon>Burkholderiales</taxon>
        <taxon>Burkholderiaceae</taxon>
        <taxon>Quisquiliibacterium</taxon>
    </lineage>
</organism>